<organism evidence="4 5">
    <name type="scientific">Eisenbergiella tayi</name>
    <dbReference type="NCBI Taxonomy" id="1432052"/>
    <lineage>
        <taxon>Bacteria</taxon>
        <taxon>Bacillati</taxon>
        <taxon>Bacillota</taxon>
        <taxon>Clostridia</taxon>
        <taxon>Lachnospirales</taxon>
        <taxon>Lachnospiraceae</taxon>
        <taxon>Eisenbergiella</taxon>
    </lineage>
</organism>
<sequence length="378" mass="44135">MNKDMENIVLIGPVYPYKGGISHYTGLMYRALSDKYKVTMVSYKFQYPKLLYKKEQRDYENDSFKIEDTNYWIHTANPVNWFTAANKIKKLNPDLVIIQWWHPYFAPCYWSMAKALGALKILFVCHNVFPHERFPMDKLLTRMVLKQGNYFIVQSGKDAEDLKGIMPDARYEQTVHPTYNAFKFENLSKEKSRELLGKSMHEKILLFFGFVREYKGLRYLIEAMPEISRRIADVKLMIVGDFGSEENKETYVSLIKEKNVEKFIDICDGYIPDRDIEKFFAACDLVVLPYVDATQSGIVQIAYGFEKPVVVTNVGGLPDVVEDGKTGYVVEEENSKQLAEAIRNYFDEKKEEKFITNVRNRAYCFSWDKIVEVIERLV</sequence>
<dbReference type="SUPFAM" id="SSF53756">
    <property type="entry name" value="UDP-Glycosyltransferase/glycogen phosphorylase"/>
    <property type="match status" value="1"/>
</dbReference>
<dbReference type="AlphaFoldDB" id="A0A1E3AWR6"/>
<dbReference type="Gene3D" id="3.40.50.2000">
    <property type="entry name" value="Glycogen Phosphorylase B"/>
    <property type="match status" value="2"/>
</dbReference>
<evidence type="ECO:0000256" key="1">
    <source>
        <dbReference type="ARBA" id="ARBA00022676"/>
    </source>
</evidence>
<dbReference type="InterPro" id="IPR001296">
    <property type="entry name" value="Glyco_trans_1"/>
</dbReference>
<dbReference type="Proteomes" id="UP000095003">
    <property type="component" value="Unassembled WGS sequence"/>
</dbReference>
<reference evidence="4 5" key="1">
    <citation type="submission" date="2016-07" db="EMBL/GenBank/DDBJ databases">
        <title>Characterization of isolates of Eisenbergiella tayi derived from blood cultures, using whole genome sequencing.</title>
        <authorList>
            <person name="Burdz T."/>
            <person name="Wiebe D."/>
            <person name="Huynh C."/>
            <person name="Bernard K."/>
        </authorList>
    </citation>
    <scope>NUCLEOTIDE SEQUENCE [LARGE SCALE GENOMIC DNA]</scope>
    <source>
        <strain evidence="4 5">NML 120489</strain>
    </source>
</reference>
<dbReference type="Pfam" id="PF00534">
    <property type="entry name" value="Glycos_transf_1"/>
    <property type="match status" value="1"/>
</dbReference>
<evidence type="ECO:0000256" key="2">
    <source>
        <dbReference type="ARBA" id="ARBA00022679"/>
    </source>
</evidence>
<protein>
    <submittedName>
        <fullName evidence="4">D-inositol 3-phosphate glycosyltransferase</fullName>
        <ecNumber evidence="4">2.4.1.250</ecNumber>
    </submittedName>
</protein>
<evidence type="ECO:0000313" key="5">
    <source>
        <dbReference type="Proteomes" id="UP000095003"/>
    </source>
</evidence>
<evidence type="ECO:0000313" key="4">
    <source>
        <dbReference type="EMBL" id="ODM13150.1"/>
    </source>
</evidence>
<keyword evidence="1 4" id="KW-0328">Glycosyltransferase</keyword>
<dbReference type="EC" id="2.4.1.250" evidence="4"/>
<evidence type="ECO:0000259" key="3">
    <source>
        <dbReference type="Pfam" id="PF00534"/>
    </source>
</evidence>
<dbReference type="EMBL" id="MCGI01000001">
    <property type="protein sequence ID" value="ODM13150.1"/>
    <property type="molecule type" value="Genomic_DNA"/>
</dbReference>
<feature type="domain" description="Glycosyl transferase family 1" evidence="3">
    <location>
        <begin position="189"/>
        <end position="360"/>
    </location>
</feature>
<name>A0A1E3AWR6_9FIRM</name>
<dbReference type="GeneID" id="93299375"/>
<comment type="caution">
    <text evidence="4">The sequence shown here is derived from an EMBL/GenBank/DDBJ whole genome shotgun (WGS) entry which is preliminary data.</text>
</comment>
<keyword evidence="2 4" id="KW-0808">Transferase</keyword>
<dbReference type="GO" id="GO:0102710">
    <property type="term" value="F:D-inositol-3-phosphate glycosyltransferase activity"/>
    <property type="evidence" value="ECO:0007669"/>
    <property type="project" value="UniProtKB-EC"/>
</dbReference>
<dbReference type="PANTHER" id="PTHR12526">
    <property type="entry name" value="GLYCOSYLTRANSFERASE"/>
    <property type="match status" value="1"/>
</dbReference>
<dbReference type="PANTHER" id="PTHR12526:SF510">
    <property type="entry name" value="D-INOSITOL 3-PHOSPHATE GLYCOSYLTRANSFERASE"/>
    <property type="match status" value="1"/>
</dbReference>
<dbReference type="PATRIC" id="fig|1432052.3.peg.957"/>
<accession>A0A1E3AWR6</accession>
<dbReference type="RefSeq" id="WP_069155855.1">
    <property type="nucleotide sequence ID" value="NZ_DBGDOY010000047.1"/>
</dbReference>
<proteinExistence type="predicted"/>
<gene>
    <name evidence="4" type="primary">mshA_1</name>
    <name evidence="4" type="ORF">BEH84_00865</name>
</gene>